<name>A0ABY7HC34_9BACT</name>
<sequence>MKRISWVACLFVAACESGPDGPTSYEDMNFAQRYEFMSEVVLPQMQETFVRFDAKYESMTCATCHGEGASDGSFAMPSPQLPLLPASEEAFFEYLEEDPEHLRWSNFMAEEVWPDMAELLEVPVYDPKAAPTGFSCSNCHMHEGQL</sequence>
<dbReference type="SUPFAM" id="SSF48695">
    <property type="entry name" value="Multiheme cytochromes"/>
    <property type="match status" value="1"/>
</dbReference>
<dbReference type="PROSITE" id="PS51257">
    <property type="entry name" value="PROKAR_LIPOPROTEIN"/>
    <property type="match status" value="1"/>
</dbReference>
<evidence type="ECO:0000313" key="1">
    <source>
        <dbReference type="EMBL" id="WAS96851.1"/>
    </source>
</evidence>
<proteinExistence type="predicted"/>
<dbReference type="Proteomes" id="UP001164459">
    <property type="component" value="Chromosome"/>
</dbReference>
<evidence type="ECO:0008006" key="3">
    <source>
        <dbReference type="Google" id="ProtNLM"/>
    </source>
</evidence>
<dbReference type="RefSeq" id="WP_269039214.1">
    <property type="nucleotide sequence ID" value="NZ_CP114040.1"/>
</dbReference>
<dbReference type="EMBL" id="CP114040">
    <property type="protein sequence ID" value="WAS96851.1"/>
    <property type="molecule type" value="Genomic_DNA"/>
</dbReference>
<organism evidence="1 2">
    <name type="scientific">Nannocystis punicea</name>
    <dbReference type="NCBI Taxonomy" id="2995304"/>
    <lineage>
        <taxon>Bacteria</taxon>
        <taxon>Pseudomonadati</taxon>
        <taxon>Myxococcota</taxon>
        <taxon>Polyangia</taxon>
        <taxon>Nannocystales</taxon>
        <taxon>Nannocystaceae</taxon>
        <taxon>Nannocystis</taxon>
    </lineage>
</organism>
<keyword evidence="2" id="KW-1185">Reference proteome</keyword>
<protein>
    <recommendedName>
        <fullName evidence="3">Cytochrome c domain-containing protein</fullName>
    </recommendedName>
</protein>
<accession>A0ABY7HC34</accession>
<dbReference type="InterPro" id="IPR036280">
    <property type="entry name" value="Multihaem_cyt_sf"/>
</dbReference>
<gene>
    <name evidence="1" type="ORF">O0S08_11945</name>
</gene>
<evidence type="ECO:0000313" key="2">
    <source>
        <dbReference type="Proteomes" id="UP001164459"/>
    </source>
</evidence>
<reference evidence="1" key="1">
    <citation type="submission" date="2022-11" db="EMBL/GenBank/DDBJ databases">
        <title>Minimal conservation of predation-associated metabolite biosynthetic gene clusters underscores biosynthetic potential of Myxococcota including descriptions for ten novel species: Archangium lansinium sp. nov., Myxococcus landrumus sp. nov., Nannocystis bai.</title>
        <authorList>
            <person name="Ahearne A."/>
            <person name="Stevens C."/>
            <person name="Dowd S."/>
        </authorList>
    </citation>
    <scope>NUCLEOTIDE SEQUENCE</scope>
    <source>
        <strain evidence="1">Fl3</strain>
    </source>
</reference>